<dbReference type="RefSeq" id="WP_152571865.1">
    <property type="nucleotide sequence ID" value="NZ_CP068983.1"/>
</dbReference>
<accession>A0AA41QNH7</accession>
<keyword evidence="1" id="KW-0732">Signal</keyword>
<dbReference type="AlphaFoldDB" id="A0AA41QNH7"/>
<evidence type="ECO:0000313" key="2">
    <source>
        <dbReference type="EMBL" id="MCI0127864.1"/>
    </source>
</evidence>
<name>A0AA41QNH7_9HYPH</name>
<organism evidence="2 3">
    <name type="scientific">Paradevosia shaoguanensis</name>
    <dbReference type="NCBI Taxonomy" id="1335043"/>
    <lineage>
        <taxon>Bacteria</taxon>
        <taxon>Pseudomonadati</taxon>
        <taxon>Pseudomonadota</taxon>
        <taxon>Alphaproteobacteria</taxon>
        <taxon>Hyphomicrobiales</taxon>
        <taxon>Devosiaceae</taxon>
        <taxon>Paradevosia</taxon>
    </lineage>
</organism>
<proteinExistence type="predicted"/>
<keyword evidence="3" id="KW-1185">Reference proteome</keyword>
<dbReference type="EMBL" id="JALAZD010000001">
    <property type="protein sequence ID" value="MCI0127864.1"/>
    <property type="molecule type" value="Genomic_DNA"/>
</dbReference>
<gene>
    <name evidence="2" type="ORF">ML536_13630</name>
</gene>
<feature type="signal peptide" evidence="1">
    <location>
        <begin position="1"/>
        <end position="21"/>
    </location>
</feature>
<feature type="chain" id="PRO_5041257780" evidence="1">
    <location>
        <begin position="22"/>
        <end position="113"/>
    </location>
</feature>
<reference evidence="2" key="1">
    <citation type="submission" date="2022-03" db="EMBL/GenBank/DDBJ databases">
        <title>The complete genome sequence of a Methyloterrigena soli.</title>
        <authorList>
            <person name="Zi Z."/>
        </authorList>
    </citation>
    <scope>NUCLEOTIDE SEQUENCE</scope>
    <source>
        <strain evidence="2">M48</strain>
    </source>
</reference>
<protein>
    <submittedName>
        <fullName evidence="2">Uncharacterized protein</fullName>
    </submittedName>
</protein>
<dbReference type="Proteomes" id="UP001156140">
    <property type="component" value="Unassembled WGS sequence"/>
</dbReference>
<sequence>MSRSILLALALAAATGLPALAQDLPLQLQWRRTPDISMRQLIDQGFEIKSATSTTESIAEARYDTITYLLQKGSEVYRCLEGGVLDNEGTLKSQVVYCTVLVAPYDAKAKAAG</sequence>
<comment type="caution">
    <text evidence="2">The sequence shown here is derived from an EMBL/GenBank/DDBJ whole genome shotgun (WGS) entry which is preliminary data.</text>
</comment>
<evidence type="ECO:0000313" key="3">
    <source>
        <dbReference type="Proteomes" id="UP001156140"/>
    </source>
</evidence>
<evidence type="ECO:0000256" key="1">
    <source>
        <dbReference type="SAM" id="SignalP"/>
    </source>
</evidence>